<dbReference type="Proteomes" id="UP000095283">
    <property type="component" value="Unplaced"/>
</dbReference>
<evidence type="ECO:0000313" key="2">
    <source>
        <dbReference type="WBParaSite" id="Hba_05471"/>
    </source>
</evidence>
<protein>
    <submittedName>
        <fullName evidence="2">HNH endonuclease</fullName>
    </submittedName>
</protein>
<keyword evidence="1" id="KW-1185">Reference proteome</keyword>
<reference evidence="2" key="1">
    <citation type="submission" date="2016-11" db="UniProtKB">
        <authorList>
            <consortium name="WormBaseParasite"/>
        </authorList>
    </citation>
    <scope>IDENTIFICATION</scope>
</reference>
<dbReference type="WBParaSite" id="Hba_05471">
    <property type="protein sequence ID" value="Hba_05471"/>
    <property type="gene ID" value="Hba_05471"/>
</dbReference>
<evidence type="ECO:0000313" key="1">
    <source>
        <dbReference type="Proteomes" id="UP000095283"/>
    </source>
</evidence>
<organism evidence="1 2">
    <name type="scientific">Heterorhabditis bacteriophora</name>
    <name type="common">Entomopathogenic nematode worm</name>
    <dbReference type="NCBI Taxonomy" id="37862"/>
    <lineage>
        <taxon>Eukaryota</taxon>
        <taxon>Metazoa</taxon>
        <taxon>Ecdysozoa</taxon>
        <taxon>Nematoda</taxon>
        <taxon>Chromadorea</taxon>
        <taxon>Rhabditida</taxon>
        <taxon>Rhabditina</taxon>
        <taxon>Rhabditomorpha</taxon>
        <taxon>Strongyloidea</taxon>
        <taxon>Heterorhabditidae</taxon>
        <taxon>Heterorhabditis</taxon>
    </lineage>
</organism>
<dbReference type="AlphaFoldDB" id="A0A1I7WKA3"/>
<proteinExistence type="predicted"/>
<name>A0A1I7WKA3_HETBA</name>
<accession>A0A1I7WKA3</accession>
<sequence length="37" mass="4183">MTADELEESRFGRSKNYGRVHCKATYKCAAECLALDD</sequence>